<keyword evidence="3" id="KW-1185">Reference proteome</keyword>
<evidence type="ECO:0000256" key="1">
    <source>
        <dbReference type="SAM" id="SignalP"/>
    </source>
</evidence>
<proteinExistence type="predicted"/>
<sequence length="872" mass="87280">MLRRLALLALAVLTAGTIATPAAMAGPPVARPAADITIKAGDSITASVSVPGLTATYSFAGTSGQHVTFDVSASAWGASGTATLSLLNPNGGLLNYFTMGGSGGFGDFNLNATGNWKVVVDPAGTAVGSATFKFAFDVPGGTLASGQSVNSSIGTRGQNANYTFSGTAGQHVTVDVSATGWGVNGSASINLLNPSGGLLNYFNISGSATFGDFVLNATGTWTLKLDPTGAATGSATFKYSLDVNGGTLASGQSVNSSIGTRGQNANYTFSGTVGQHVTVDVSATGWGVNGSASINLLNPSGGLLNYFNISGSATFGDFVLNATGTWTLKLDPTGAATGSATFKYSLDVNGGGLTSGSAVTTNIGIRGQNANYTFSGTVGQHVTVDVSATGWGVNGSASINLYNPTGGLLNYFNISGSATYGDFTLNATGTWTLRLDPAGAATGGATFTYSTDIVGAQLVPGATVSTAIGIRGQHATYTLAGTAGQHVTFDVSQTSWSGGPNYATVNLYRPGGGSFNYFTISGSATYGDFYLDTPGTWTVVIVPGGASTGSLTFTYALDVDGGNLTPAVPVSTTIGIRGQNAKYTFSGTSGQHVSVDVSQTSWPASPGYASVELVNPTGGLLNYFTISGSAAYGDFVLNATGTWTVVLDGAGASTGSATLTLGVDINGGSLVSGNPVTTTIGIRGQNAVYTFSGTSGQHVSVDVSQTSWPASPGYASVELVNPTGGLLNYFNISGSATYGDFTLNATGTWTLVVDGAGASTGAATFTFVNDIDGGAIVAGQAVTSTIGFRGQNARYTLSGTSGQQVTVTVSSASWGTGSASIGLYNSSGGLLNYFYISNSPATGTFTLNATGTWTLVVDGAGASTGSATFSYA</sequence>
<evidence type="ECO:0000313" key="3">
    <source>
        <dbReference type="Proteomes" id="UP001501570"/>
    </source>
</evidence>
<dbReference type="Proteomes" id="UP001501570">
    <property type="component" value="Unassembled WGS sequence"/>
</dbReference>
<gene>
    <name evidence="2" type="ORF">GCM10023322_30470</name>
</gene>
<organism evidence="2 3">
    <name type="scientific">Rugosimonospora acidiphila</name>
    <dbReference type="NCBI Taxonomy" id="556531"/>
    <lineage>
        <taxon>Bacteria</taxon>
        <taxon>Bacillati</taxon>
        <taxon>Actinomycetota</taxon>
        <taxon>Actinomycetes</taxon>
        <taxon>Micromonosporales</taxon>
        <taxon>Micromonosporaceae</taxon>
        <taxon>Rugosimonospora</taxon>
    </lineage>
</organism>
<feature type="signal peptide" evidence="1">
    <location>
        <begin position="1"/>
        <end position="25"/>
    </location>
</feature>
<feature type="chain" id="PRO_5046969209" description="P/Homo B domain-containing protein" evidence="1">
    <location>
        <begin position="26"/>
        <end position="872"/>
    </location>
</feature>
<reference evidence="3" key="1">
    <citation type="journal article" date="2019" name="Int. J. Syst. Evol. Microbiol.">
        <title>The Global Catalogue of Microorganisms (GCM) 10K type strain sequencing project: providing services to taxonomists for standard genome sequencing and annotation.</title>
        <authorList>
            <consortium name="The Broad Institute Genomics Platform"/>
            <consortium name="The Broad Institute Genome Sequencing Center for Infectious Disease"/>
            <person name="Wu L."/>
            <person name="Ma J."/>
        </authorList>
    </citation>
    <scope>NUCLEOTIDE SEQUENCE [LARGE SCALE GENOMIC DNA]</scope>
    <source>
        <strain evidence="3">JCM 18304</strain>
    </source>
</reference>
<evidence type="ECO:0008006" key="4">
    <source>
        <dbReference type="Google" id="ProtNLM"/>
    </source>
</evidence>
<name>A0ABP9RRM4_9ACTN</name>
<keyword evidence="1" id="KW-0732">Signal</keyword>
<accession>A0ABP9RRM4</accession>
<dbReference type="RefSeq" id="WP_345630075.1">
    <property type="nucleotide sequence ID" value="NZ_BAABJQ010000007.1"/>
</dbReference>
<comment type="caution">
    <text evidence="2">The sequence shown here is derived from an EMBL/GenBank/DDBJ whole genome shotgun (WGS) entry which is preliminary data.</text>
</comment>
<protein>
    <recommendedName>
        <fullName evidence="4">P/Homo B domain-containing protein</fullName>
    </recommendedName>
</protein>
<dbReference type="Gene3D" id="2.60.120.380">
    <property type="match status" value="8"/>
</dbReference>
<dbReference type="EMBL" id="BAABJQ010000007">
    <property type="protein sequence ID" value="GAA5185752.1"/>
    <property type="molecule type" value="Genomic_DNA"/>
</dbReference>
<evidence type="ECO:0000313" key="2">
    <source>
        <dbReference type="EMBL" id="GAA5185752.1"/>
    </source>
</evidence>